<organism evidence="1 2">
    <name type="scientific">Cyanophage S-TIM5</name>
    <dbReference type="NCBI Taxonomy" id="1137745"/>
    <lineage>
        <taxon>Viruses</taxon>
        <taxon>Duplodnaviria</taxon>
        <taxon>Heunggongvirae</taxon>
        <taxon>Uroviricota</taxon>
        <taxon>Caudoviricetes</taxon>
        <taxon>Aurunvirus</taxon>
        <taxon>Aurunvirus STIM5</taxon>
    </lineage>
</organism>
<dbReference type="GeneID" id="14013850"/>
<keyword evidence="2" id="KW-1185">Reference proteome</keyword>
<dbReference type="Proteomes" id="UP000007178">
    <property type="component" value="Segment"/>
</dbReference>
<accession>H6WFS2</accession>
<evidence type="ECO:0000313" key="1">
    <source>
        <dbReference type="EMBL" id="AEZ65647.1"/>
    </source>
</evidence>
<reference evidence="1 2" key="1">
    <citation type="journal article" date="2012" name="Proc. Natl. Acad. Sci. U.S.A.">
        <title>A novel lineage of myoviruses infecting cyanobacteria is widespread in the oceans.</title>
        <authorList>
            <person name="Sabehi G."/>
            <person name="Shaulov L."/>
            <person name="Silver D.H."/>
            <person name="Yanai I."/>
            <person name="Harel A."/>
            <person name="Lindell D."/>
        </authorList>
    </citation>
    <scope>NUCLEOTIDE SEQUENCE [LARGE SCALE GENOMIC DNA]</scope>
</reference>
<sequence length="46" mass="5730">MEIAQTIDEVLFRYYSDKGEPVPNWKVRKDPDWWLEYLKQLEDQEK</sequence>
<name>H6WFS2_9CAUD</name>
<proteinExistence type="predicted"/>
<dbReference type="OrthoDB" id="26610at10239"/>
<dbReference type="RefSeq" id="YP_007006060.1">
    <property type="nucleotide sequence ID" value="NC_019516.2"/>
</dbReference>
<dbReference type="EMBL" id="JQ245707">
    <property type="protein sequence ID" value="AEZ65647.1"/>
    <property type="molecule type" value="Genomic_DNA"/>
</dbReference>
<dbReference type="KEGG" id="vg:14013850"/>
<protein>
    <submittedName>
        <fullName evidence="1">Uncharacterized protein</fullName>
    </submittedName>
</protein>
<evidence type="ECO:0000313" key="2">
    <source>
        <dbReference type="Proteomes" id="UP000007178"/>
    </source>
</evidence>